<sequence length="403" mass="45018">MHPQERESYIAPEPCRLLERSIFCDRMVFVRACHAAKFMNDTELSIYDAWFDPVLNTLPTLVPNGFVYLRAQPEVCHQRLKRRARQEETTVQLEYLQELHQCHEDWLFHGGDAVTTTSSAQLYIWVGPAEQVLRGTDRANPPPNSAAPSAPSSPSNPKISYAIRNHLPGPELTDVVALQVPKVPRRLSGAIRFIDANRAHIHPLLDTIPSLVLDCNNEVDVEHDEQYKAFVSSMVEEFSEYVRAYVLARGDARLALGEHLASKAEAQKKADVVGAGAASGAAPAEPVAVTLPSNFDGYSMDVRGTTLYVEPEAPLLAHAASRASQKRGRKGRMYFPSTPRTPQQQQRGEAQRAQQEDRDADEEDEVEEEVEEVVRGPQAQQQQQQQQQQQEQGRPEDEAVAGR</sequence>
<organism evidence="3 4">
    <name type="scientific">Dunaliella salina</name>
    <name type="common">Green alga</name>
    <name type="synonym">Protococcus salinus</name>
    <dbReference type="NCBI Taxonomy" id="3046"/>
    <lineage>
        <taxon>Eukaryota</taxon>
        <taxon>Viridiplantae</taxon>
        <taxon>Chlorophyta</taxon>
        <taxon>core chlorophytes</taxon>
        <taxon>Chlorophyceae</taxon>
        <taxon>CS clade</taxon>
        <taxon>Chlamydomonadales</taxon>
        <taxon>Dunaliellaceae</taxon>
        <taxon>Dunaliella</taxon>
    </lineage>
</organism>
<dbReference type="SUPFAM" id="SSF52540">
    <property type="entry name" value="P-loop containing nucleoside triphosphate hydrolases"/>
    <property type="match status" value="1"/>
</dbReference>
<feature type="region of interest" description="Disordered" evidence="1">
    <location>
        <begin position="134"/>
        <end position="158"/>
    </location>
</feature>
<feature type="compositionally biased region" description="Low complexity" evidence="1">
    <location>
        <begin position="338"/>
        <end position="353"/>
    </location>
</feature>
<reference evidence="3" key="1">
    <citation type="submission" date="2017-08" db="EMBL/GenBank/DDBJ databases">
        <authorList>
            <person name="Polle J.E."/>
            <person name="Barry K."/>
            <person name="Cushman J."/>
            <person name="Schmutz J."/>
            <person name="Tran D."/>
            <person name="Hathwaick L.T."/>
            <person name="Yim W.C."/>
            <person name="Jenkins J."/>
            <person name="Mckie-Krisberg Z.M."/>
            <person name="Prochnik S."/>
            <person name="Lindquist E."/>
            <person name="Dockter R.B."/>
            <person name="Adam C."/>
            <person name="Molina H."/>
            <person name="Bunkerborg J."/>
            <person name="Jin E."/>
            <person name="Buchheim M."/>
            <person name="Magnuson J."/>
        </authorList>
    </citation>
    <scope>NUCLEOTIDE SEQUENCE</scope>
    <source>
        <strain evidence="3">CCAP 19/18</strain>
    </source>
</reference>
<name>A0ABQ7HAM6_DUNSA</name>
<keyword evidence="3" id="KW-0418">Kinase</keyword>
<keyword evidence="3" id="KW-0808">Transferase</keyword>
<dbReference type="GO" id="GO:0016301">
    <property type="term" value="F:kinase activity"/>
    <property type="evidence" value="ECO:0007669"/>
    <property type="project" value="UniProtKB-KW"/>
</dbReference>
<feature type="compositionally biased region" description="Low complexity" evidence="1">
    <location>
        <begin position="378"/>
        <end position="392"/>
    </location>
</feature>
<accession>A0ABQ7HAM6</accession>
<dbReference type="InterPro" id="IPR027417">
    <property type="entry name" value="P-loop_NTPase"/>
</dbReference>
<dbReference type="Pfam" id="PF01712">
    <property type="entry name" value="dNK"/>
    <property type="match status" value="1"/>
</dbReference>
<dbReference type="EMBL" id="MU069436">
    <property type="protein sequence ID" value="KAF5843905.1"/>
    <property type="molecule type" value="Genomic_DNA"/>
</dbReference>
<dbReference type="InterPro" id="IPR050566">
    <property type="entry name" value="Deoxyribonucleoside_kinase"/>
</dbReference>
<feature type="compositionally biased region" description="Low complexity" evidence="1">
    <location>
        <begin position="146"/>
        <end position="157"/>
    </location>
</feature>
<feature type="region of interest" description="Disordered" evidence="1">
    <location>
        <begin position="319"/>
        <end position="403"/>
    </location>
</feature>
<protein>
    <submittedName>
        <fullName evidence="3">Deoxynucleoside kinase-domain-containing protein</fullName>
    </submittedName>
</protein>
<feature type="compositionally biased region" description="Acidic residues" evidence="1">
    <location>
        <begin position="358"/>
        <end position="371"/>
    </location>
</feature>
<dbReference type="Gene3D" id="3.40.50.300">
    <property type="entry name" value="P-loop containing nucleotide triphosphate hydrolases"/>
    <property type="match status" value="1"/>
</dbReference>
<gene>
    <name evidence="3" type="ORF">DUNSADRAFT_27</name>
</gene>
<comment type="caution">
    <text evidence="3">The sequence shown here is derived from an EMBL/GenBank/DDBJ whole genome shotgun (WGS) entry which is preliminary data.</text>
</comment>
<evidence type="ECO:0000259" key="2">
    <source>
        <dbReference type="Pfam" id="PF01712"/>
    </source>
</evidence>
<dbReference type="PANTHER" id="PTHR10513:SF35">
    <property type="entry name" value="DEOXYADENOSINE KINASE"/>
    <property type="match status" value="1"/>
</dbReference>
<dbReference type="Proteomes" id="UP000815325">
    <property type="component" value="Unassembled WGS sequence"/>
</dbReference>
<evidence type="ECO:0000313" key="3">
    <source>
        <dbReference type="EMBL" id="KAF5843905.1"/>
    </source>
</evidence>
<dbReference type="PANTHER" id="PTHR10513">
    <property type="entry name" value="DEOXYNUCLEOSIDE KINASE"/>
    <property type="match status" value="1"/>
</dbReference>
<proteinExistence type="predicted"/>
<feature type="domain" description="Deoxynucleoside kinase" evidence="2">
    <location>
        <begin position="10"/>
        <end position="110"/>
    </location>
</feature>
<keyword evidence="4" id="KW-1185">Reference proteome</keyword>
<evidence type="ECO:0000313" key="4">
    <source>
        <dbReference type="Proteomes" id="UP000815325"/>
    </source>
</evidence>
<evidence type="ECO:0000256" key="1">
    <source>
        <dbReference type="SAM" id="MobiDB-lite"/>
    </source>
</evidence>
<dbReference type="InterPro" id="IPR031314">
    <property type="entry name" value="DNK_dom"/>
</dbReference>